<dbReference type="AlphaFoldDB" id="A0AAD6V891"/>
<reference evidence="2" key="1">
    <citation type="submission" date="2023-03" db="EMBL/GenBank/DDBJ databases">
        <title>Massive genome expansion in bonnet fungi (Mycena s.s.) driven by repeated elements and novel gene families across ecological guilds.</title>
        <authorList>
            <consortium name="Lawrence Berkeley National Laboratory"/>
            <person name="Harder C.B."/>
            <person name="Miyauchi S."/>
            <person name="Viragh M."/>
            <person name="Kuo A."/>
            <person name="Thoen E."/>
            <person name="Andreopoulos B."/>
            <person name="Lu D."/>
            <person name="Skrede I."/>
            <person name="Drula E."/>
            <person name="Henrissat B."/>
            <person name="Morin E."/>
            <person name="Kohler A."/>
            <person name="Barry K."/>
            <person name="LaButti K."/>
            <person name="Morin E."/>
            <person name="Salamov A."/>
            <person name="Lipzen A."/>
            <person name="Mereny Z."/>
            <person name="Hegedus B."/>
            <person name="Baldrian P."/>
            <person name="Stursova M."/>
            <person name="Weitz H."/>
            <person name="Taylor A."/>
            <person name="Grigoriev I.V."/>
            <person name="Nagy L.G."/>
            <person name="Martin F."/>
            <person name="Kauserud H."/>
        </authorList>
    </citation>
    <scope>NUCLEOTIDE SEQUENCE</scope>
    <source>
        <strain evidence="2">9144</strain>
    </source>
</reference>
<organism evidence="2 3">
    <name type="scientific">Mycena pura</name>
    <dbReference type="NCBI Taxonomy" id="153505"/>
    <lineage>
        <taxon>Eukaryota</taxon>
        <taxon>Fungi</taxon>
        <taxon>Dikarya</taxon>
        <taxon>Basidiomycota</taxon>
        <taxon>Agaricomycotina</taxon>
        <taxon>Agaricomycetes</taxon>
        <taxon>Agaricomycetidae</taxon>
        <taxon>Agaricales</taxon>
        <taxon>Marasmiineae</taxon>
        <taxon>Mycenaceae</taxon>
        <taxon>Mycena</taxon>
    </lineage>
</organism>
<keyword evidence="3" id="KW-1185">Reference proteome</keyword>
<sequence>MEMIGAYEHQKMRDNAYGGAPEKCGMMRARRAPVHSHSLRASAHISWQRTFTGGHTRRCTHFSYIVPFISLGKPDPPPVRTCLSARSPAGPLHRLPSATLPARLQLVAHSPAPFHPAAAPAYPPHRPVSPSTYPSARLVLLLPRSRAACRRRTAILPSDALAPPCRRTPHLHDTLSAQVRSTAGVLEYRTPRDCRACSELAVVYMDIVQVFQRGPSAVELSYERTSVKTPHTDKGISSRCTLTLQVQSRFLAPAEENLSSTNVGSNTTPTFWGSENVSQA</sequence>
<feature type="region of interest" description="Disordered" evidence="1">
    <location>
        <begin position="258"/>
        <end position="280"/>
    </location>
</feature>
<dbReference type="EMBL" id="JARJCW010000044">
    <property type="protein sequence ID" value="KAJ7205255.1"/>
    <property type="molecule type" value="Genomic_DNA"/>
</dbReference>
<gene>
    <name evidence="2" type="ORF">GGX14DRAFT_569009</name>
</gene>
<evidence type="ECO:0000256" key="1">
    <source>
        <dbReference type="SAM" id="MobiDB-lite"/>
    </source>
</evidence>
<evidence type="ECO:0000313" key="3">
    <source>
        <dbReference type="Proteomes" id="UP001219525"/>
    </source>
</evidence>
<accession>A0AAD6V891</accession>
<evidence type="ECO:0000313" key="2">
    <source>
        <dbReference type="EMBL" id="KAJ7205255.1"/>
    </source>
</evidence>
<dbReference type="Proteomes" id="UP001219525">
    <property type="component" value="Unassembled WGS sequence"/>
</dbReference>
<name>A0AAD6V891_9AGAR</name>
<proteinExistence type="predicted"/>
<protein>
    <submittedName>
        <fullName evidence="2">Uncharacterized protein</fullName>
    </submittedName>
</protein>
<comment type="caution">
    <text evidence="2">The sequence shown here is derived from an EMBL/GenBank/DDBJ whole genome shotgun (WGS) entry which is preliminary data.</text>
</comment>